<dbReference type="FunFam" id="3.30.40.10:FF:001165">
    <property type="entry name" value="Predicted protein"/>
    <property type="match status" value="1"/>
</dbReference>
<evidence type="ECO:0000256" key="4">
    <source>
        <dbReference type="PROSITE-ProRule" id="PRU00175"/>
    </source>
</evidence>
<dbReference type="KEGG" id="spu:105437582"/>
<reference evidence="7" key="2">
    <citation type="submission" date="2021-01" db="UniProtKB">
        <authorList>
            <consortium name="EnsemblMetazoa"/>
        </authorList>
    </citation>
    <scope>IDENTIFICATION</scope>
</reference>
<dbReference type="InterPro" id="IPR017907">
    <property type="entry name" value="Znf_RING_CS"/>
</dbReference>
<feature type="compositionally biased region" description="Polar residues" evidence="5">
    <location>
        <begin position="399"/>
        <end position="439"/>
    </location>
</feature>
<dbReference type="GO" id="GO:0006513">
    <property type="term" value="P:protein monoubiquitination"/>
    <property type="evidence" value="ECO:0007669"/>
    <property type="project" value="InterPro"/>
</dbReference>
<evidence type="ECO:0000256" key="2">
    <source>
        <dbReference type="ARBA" id="ARBA00022771"/>
    </source>
</evidence>
<keyword evidence="1" id="KW-0479">Metal-binding</keyword>
<proteinExistence type="predicted"/>
<feature type="compositionally biased region" description="Basic and acidic residues" evidence="5">
    <location>
        <begin position="12"/>
        <end position="37"/>
    </location>
</feature>
<organism evidence="7 8">
    <name type="scientific">Strongylocentrotus purpuratus</name>
    <name type="common">Purple sea urchin</name>
    <dbReference type="NCBI Taxonomy" id="7668"/>
    <lineage>
        <taxon>Eukaryota</taxon>
        <taxon>Metazoa</taxon>
        <taxon>Echinodermata</taxon>
        <taxon>Eleutherozoa</taxon>
        <taxon>Echinozoa</taxon>
        <taxon>Echinoidea</taxon>
        <taxon>Euechinoidea</taxon>
        <taxon>Echinacea</taxon>
        <taxon>Camarodonta</taxon>
        <taxon>Echinidea</taxon>
        <taxon>Strongylocentrotidae</taxon>
        <taxon>Strongylocentrotus</taxon>
    </lineage>
</organism>
<feature type="compositionally biased region" description="Basic and acidic residues" evidence="5">
    <location>
        <begin position="244"/>
        <end position="253"/>
    </location>
</feature>
<dbReference type="GO" id="GO:0006301">
    <property type="term" value="P:DNA damage tolerance"/>
    <property type="evidence" value="ECO:0007669"/>
    <property type="project" value="InterPro"/>
</dbReference>
<feature type="compositionally biased region" description="Basic and acidic residues" evidence="5">
    <location>
        <begin position="180"/>
        <end position="199"/>
    </location>
</feature>
<feature type="compositionally biased region" description="Low complexity" evidence="5">
    <location>
        <begin position="106"/>
        <end position="141"/>
    </location>
</feature>
<keyword evidence="8" id="KW-1185">Reference proteome</keyword>
<name>A0A7M7HIT2_STRPU</name>
<dbReference type="InterPro" id="IPR001841">
    <property type="entry name" value="Znf_RING"/>
</dbReference>
<dbReference type="InParanoid" id="A0A7M7HIT2"/>
<feature type="compositionally biased region" description="Basic and acidic residues" evidence="5">
    <location>
        <begin position="265"/>
        <end position="282"/>
    </location>
</feature>
<protein>
    <recommendedName>
        <fullName evidence="6">RING-type domain-containing protein</fullName>
    </recommendedName>
</protein>
<dbReference type="GO" id="GO:0003697">
    <property type="term" value="F:single-stranded DNA binding"/>
    <property type="evidence" value="ECO:0007669"/>
    <property type="project" value="InterPro"/>
</dbReference>
<feature type="compositionally biased region" description="Basic and acidic residues" evidence="5">
    <location>
        <begin position="44"/>
        <end position="54"/>
    </location>
</feature>
<evidence type="ECO:0000256" key="5">
    <source>
        <dbReference type="SAM" id="MobiDB-lite"/>
    </source>
</evidence>
<feature type="domain" description="RING-type" evidence="6">
    <location>
        <begin position="330"/>
        <end position="369"/>
    </location>
</feature>
<dbReference type="RefSeq" id="XP_011662660.1">
    <property type="nucleotide sequence ID" value="XM_011664358.2"/>
</dbReference>
<dbReference type="InterPro" id="IPR013083">
    <property type="entry name" value="Znf_RING/FYVE/PHD"/>
</dbReference>
<evidence type="ECO:0000313" key="7">
    <source>
        <dbReference type="EnsemblMetazoa" id="XP_011662660"/>
    </source>
</evidence>
<dbReference type="InterPro" id="IPR039577">
    <property type="entry name" value="Rad18"/>
</dbReference>
<dbReference type="OMA" id="RYANDGQ"/>
<feature type="region of interest" description="Disordered" evidence="5">
    <location>
        <begin position="387"/>
        <end position="498"/>
    </location>
</feature>
<feature type="compositionally biased region" description="Basic and acidic residues" evidence="5">
    <location>
        <begin position="468"/>
        <end position="498"/>
    </location>
</feature>
<accession>A0A7M7HIT2</accession>
<dbReference type="Proteomes" id="UP000007110">
    <property type="component" value="Unassembled WGS sequence"/>
</dbReference>
<dbReference type="SUPFAM" id="SSF57850">
    <property type="entry name" value="RING/U-box"/>
    <property type="match status" value="1"/>
</dbReference>
<feature type="region of interest" description="Disordered" evidence="5">
    <location>
        <begin position="1"/>
        <end position="282"/>
    </location>
</feature>
<dbReference type="PANTHER" id="PTHR14134">
    <property type="entry name" value="E3 UBIQUITIN-PROTEIN LIGASE RAD18"/>
    <property type="match status" value="1"/>
</dbReference>
<dbReference type="GO" id="GO:0061630">
    <property type="term" value="F:ubiquitin protein ligase activity"/>
    <property type="evidence" value="ECO:0007669"/>
    <property type="project" value="InterPro"/>
</dbReference>
<dbReference type="EnsemblMetazoa" id="XM_011664358">
    <property type="protein sequence ID" value="XP_011662660"/>
    <property type="gene ID" value="LOC105437582"/>
</dbReference>
<evidence type="ECO:0000256" key="3">
    <source>
        <dbReference type="ARBA" id="ARBA00022833"/>
    </source>
</evidence>
<evidence type="ECO:0000313" key="8">
    <source>
        <dbReference type="Proteomes" id="UP000007110"/>
    </source>
</evidence>
<dbReference type="PANTHER" id="PTHR14134:SF3">
    <property type="entry name" value="RING-CH-TYPE DOMAIN-CONTAINING PROTEIN"/>
    <property type="match status" value="1"/>
</dbReference>
<keyword evidence="3" id="KW-0862">Zinc</keyword>
<evidence type="ECO:0000256" key="1">
    <source>
        <dbReference type="ARBA" id="ARBA00022723"/>
    </source>
</evidence>
<keyword evidence="2 4" id="KW-0863">Zinc-finger</keyword>
<evidence type="ECO:0000259" key="6">
    <source>
        <dbReference type="PROSITE" id="PS50089"/>
    </source>
</evidence>
<dbReference type="PROSITE" id="PS50089">
    <property type="entry name" value="ZF_RING_2"/>
    <property type="match status" value="1"/>
</dbReference>
<feature type="compositionally biased region" description="Basic and acidic residues" evidence="5">
    <location>
        <begin position="208"/>
        <end position="221"/>
    </location>
</feature>
<dbReference type="AlphaFoldDB" id="A0A7M7HIT2"/>
<reference evidence="8" key="1">
    <citation type="submission" date="2015-02" db="EMBL/GenBank/DDBJ databases">
        <title>Genome sequencing for Strongylocentrotus purpuratus.</title>
        <authorList>
            <person name="Murali S."/>
            <person name="Liu Y."/>
            <person name="Vee V."/>
            <person name="English A."/>
            <person name="Wang M."/>
            <person name="Skinner E."/>
            <person name="Han Y."/>
            <person name="Muzny D.M."/>
            <person name="Worley K.C."/>
            <person name="Gibbs R.A."/>
        </authorList>
    </citation>
    <scope>NUCLEOTIDE SEQUENCE</scope>
</reference>
<feature type="compositionally biased region" description="Basic and acidic residues" evidence="5">
    <location>
        <begin position="444"/>
        <end position="458"/>
    </location>
</feature>
<feature type="compositionally biased region" description="Polar residues" evidence="5">
    <location>
        <begin position="56"/>
        <end position="105"/>
    </location>
</feature>
<feature type="compositionally biased region" description="Polar residues" evidence="5">
    <location>
        <begin position="231"/>
        <end position="243"/>
    </location>
</feature>
<dbReference type="OrthoDB" id="6105938at2759"/>
<dbReference type="GO" id="GO:0008270">
    <property type="term" value="F:zinc ion binding"/>
    <property type="evidence" value="ECO:0007669"/>
    <property type="project" value="UniProtKB-KW"/>
</dbReference>
<sequence length="616" mass="68752">MAGRLKGSLTEKVGEIKRMQSNWMRERSQNIDGRESMGEALEGGGERKGRDKSARKSAQTNDKSGSETMSWSMGNSKKKPPSTQNSTKPSTKQQTLRTRSASPARSATNSAKKSPSASSSSAASKRNGSSSRPSSARSTASEGSRPPSGRNYPSSSQPDKSARTDHKRRVGDNDSISLGTRERTDVRSTRGDLGDRFHSEPNLNNFEGSDRGGETSSRRLQGDMGDYDSTRGVQSTHSLGHSKQTVDDQRMVRDSQTSSQVDGSALERRPRPKPSLDPDAFDRLADQIATRVKAEMKDERQELIRQSGYPQNVLDEPNDQPEGYIEGHHCCKCKQLMIPPDHSATLLVPCGHTLCEACAEDRIKCPTCRTRVTSTSLNSTLQEIISSSRPNSGACPLASHSQPLTNHRTPSDVNQNHVSTHSTNHYPDSHRTQQYTPSQYADEGQVHSRPEGGTEHLTRGFNNNDNNARTRESKDAGSEKVDVARSRRKMSPEEEARKLEDEYQSLGIRCEALESEEADVVERVEKQNQEIAKHKQQMGNISQKQQHLRDEIKGLEKRLAGLEGHRQEYKRQVEDAEDRKREELDQLAMVRTLLRDKQRNRERVKMSARKLNVSLD</sequence>
<dbReference type="GeneID" id="105437582"/>
<dbReference type="PROSITE" id="PS00518">
    <property type="entry name" value="ZF_RING_1"/>
    <property type="match status" value="1"/>
</dbReference>
<dbReference type="Gene3D" id="3.30.40.10">
    <property type="entry name" value="Zinc/RING finger domain, C3HC4 (zinc finger)"/>
    <property type="match status" value="1"/>
</dbReference>